<evidence type="ECO:0000259" key="1">
    <source>
        <dbReference type="Pfam" id="PF04480"/>
    </source>
</evidence>
<feature type="domain" description="DUF559" evidence="1">
    <location>
        <begin position="4"/>
        <end position="106"/>
    </location>
</feature>
<dbReference type="GO" id="GO:0004519">
    <property type="term" value="F:endonuclease activity"/>
    <property type="evidence" value="ECO:0007669"/>
    <property type="project" value="UniProtKB-KW"/>
</dbReference>
<dbReference type="InterPro" id="IPR011335">
    <property type="entry name" value="Restrct_endonuc-II-like"/>
</dbReference>
<dbReference type="PANTHER" id="PTHR38590:SF1">
    <property type="entry name" value="BLL0828 PROTEIN"/>
    <property type="match status" value="1"/>
</dbReference>
<protein>
    <submittedName>
        <fullName evidence="2">Endonuclease</fullName>
    </submittedName>
</protein>
<evidence type="ECO:0000313" key="2">
    <source>
        <dbReference type="EMBL" id="GEO42866.1"/>
    </source>
</evidence>
<evidence type="ECO:0000313" key="3">
    <source>
        <dbReference type="Proteomes" id="UP000321523"/>
    </source>
</evidence>
<reference evidence="2 3" key="1">
    <citation type="submission" date="2019-07" db="EMBL/GenBank/DDBJ databases">
        <title>Whole genome shotgun sequence of Skermanella aerolata NBRC 106429.</title>
        <authorList>
            <person name="Hosoyama A."/>
            <person name="Uohara A."/>
            <person name="Ohji S."/>
            <person name="Ichikawa N."/>
        </authorList>
    </citation>
    <scope>NUCLEOTIDE SEQUENCE [LARGE SCALE GENOMIC DNA]</scope>
    <source>
        <strain evidence="2 3">NBRC 106429</strain>
    </source>
</reference>
<dbReference type="SUPFAM" id="SSF52980">
    <property type="entry name" value="Restriction endonuclease-like"/>
    <property type="match status" value="1"/>
</dbReference>
<name>A0A512E2F0_9PROT</name>
<proteinExistence type="predicted"/>
<organism evidence="2 3">
    <name type="scientific">Skermanella aerolata</name>
    <dbReference type="NCBI Taxonomy" id="393310"/>
    <lineage>
        <taxon>Bacteria</taxon>
        <taxon>Pseudomonadati</taxon>
        <taxon>Pseudomonadota</taxon>
        <taxon>Alphaproteobacteria</taxon>
        <taxon>Rhodospirillales</taxon>
        <taxon>Azospirillaceae</taxon>
        <taxon>Skermanella</taxon>
    </lineage>
</organism>
<comment type="caution">
    <text evidence="2">The sequence shown here is derived from an EMBL/GenBank/DDBJ whole genome shotgun (WGS) entry which is preliminary data.</text>
</comment>
<dbReference type="EMBL" id="BJYZ01000052">
    <property type="protein sequence ID" value="GEO42866.1"/>
    <property type="molecule type" value="Genomic_DNA"/>
</dbReference>
<dbReference type="InterPro" id="IPR047216">
    <property type="entry name" value="Endonuclease_DUF559_bact"/>
</dbReference>
<dbReference type="InterPro" id="IPR007569">
    <property type="entry name" value="DUF559"/>
</dbReference>
<dbReference type="AlphaFoldDB" id="A0A512E2F0"/>
<dbReference type="Pfam" id="PF04480">
    <property type="entry name" value="DUF559"/>
    <property type="match status" value="1"/>
</dbReference>
<dbReference type="OrthoDB" id="9798754at2"/>
<sequence length="109" mass="12906">MPNTRARELRVNSTDTERRLWSLLRDRRLDGHKFCRQVPIDSYIADFACFEHMLIVEADGGQHADNQYDQRRTSWLQCQGWRVVRFWNSEILRTPQDVAASILRSLEEG</sequence>
<dbReference type="Gene3D" id="3.40.960.10">
    <property type="entry name" value="VSR Endonuclease"/>
    <property type="match status" value="1"/>
</dbReference>
<keyword evidence="2" id="KW-0255">Endonuclease</keyword>
<dbReference type="Proteomes" id="UP000321523">
    <property type="component" value="Unassembled WGS sequence"/>
</dbReference>
<keyword evidence="2" id="KW-0378">Hydrolase</keyword>
<accession>A0A512E2F0</accession>
<keyword evidence="3" id="KW-1185">Reference proteome</keyword>
<keyword evidence="2" id="KW-0540">Nuclease</keyword>
<dbReference type="RefSeq" id="WP_084721435.1">
    <property type="nucleotide sequence ID" value="NZ_BJYZ01000052.1"/>
</dbReference>
<gene>
    <name evidence="2" type="ORF">SAE02_70140</name>
</gene>
<dbReference type="PANTHER" id="PTHR38590">
    <property type="entry name" value="BLL0828 PROTEIN"/>
    <property type="match status" value="1"/>
</dbReference>
<dbReference type="CDD" id="cd01038">
    <property type="entry name" value="Endonuclease_DUF559"/>
    <property type="match status" value="1"/>
</dbReference>